<dbReference type="AlphaFoldDB" id="A0A2T9YDH1"/>
<gene>
    <name evidence="1" type="ORF">BB559_004690</name>
</gene>
<sequence>MKSLNYQFAFALSTFPLAFTIFAPVPTTTAVSLIKPRYHYNPKPTPEIVQTTFLVKRDFSSQATTTSTYPGVIKKVDLVFQDDSVFTYPNPINTHLREFKQQDKLALQEYL</sequence>
<name>A0A2T9YDH1_9FUNG</name>
<comment type="caution">
    <text evidence="1">The sequence shown here is derived from an EMBL/GenBank/DDBJ whole genome shotgun (WGS) entry which is preliminary data.</text>
</comment>
<keyword evidence="2" id="KW-1185">Reference proteome</keyword>
<evidence type="ECO:0000313" key="1">
    <source>
        <dbReference type="EMBL" id="PVU90344.1"/>
    </source>
</evidence>
<protein>
    <submittedName>
        <fullName evidence="1">Uncharacterized protein</fullName>
    </submittedName>
</protein>
<dbReference type="EMBL" id="MBFT01000486">
    <property type="protein sequence ID" value="PVU90344.1"/>
    <property type="molecule type" value="Genomic_DNA"/>
</dbReference>
<accession>A0A2T9YDH1</accession>
<dbReference type="Proteomes" id="UP000245699">
    <property type="component" value="Unassembled WGS sequence"/>
</dbReference>
<evidence type="ECO:0000313" key="2">
    <source>
        <dbReference type="Proteomes" id="UP000245699"/>
    </source>
</evidence>
<proteinExistence type="predicted"/>
<organism evidence="1 2">
    <name type="scientific">Furculomyces boomerangus</name>
    <dbReference type="NCBI Taxonomy" id="61424"/>
    <lineage>
        <taxon>Eukaryota</taxon>
        <taxon>Fungi</taxon>
        <taxon>Fungi incertae sedis</taxon>
        <taxon>Zoopagomycota</taxon>
        <taxon>Kickxellomycotina</taxon>
        <taxon>Harpellomycetes</taxon>
        <taxon>Harpellales</taxon>
        <taxon>Harpellaceae</taxon>
        <taxon>Furculomyces</taxon>
    </lineage>
</organism>
<reference evidence="1 2" key="1">
    <citation type="journal article" date="2018" name="MBio">
        <title>Comparative Genomics Reveals the Core Gene Toolbox for the Fungus-Insect Symbiosis.</title>
        <authorList>
            <person name="Wang Y."/>
            <person name="Stata M."/>
            <person name="Wang W."/>
            <person name="Stajich J.E."/>
            <person name="White M.M."/>
            <person name="Moncalvo J.M."/>
        </authorList>
    </citation>
    <scope>NUCLEOTIDE SEQUENCE [LARGE SCALE GENOMIC DNA]</scope>
    <source>
        <strain evidence="1 2">AUS-77-4</strain>
    </source>
</reference>